<dbReference type="NCBIfam" id="TIGR01300">
    <property type="entry name" value="CPA3_mnhG_phaG"/>
    <property type="match status" value="1"/>
</dbReference>
<keyword evidence="3" id="KW-1133">Transmembrane helix</keyword>
<comment type="similarity">
    <text evidence="2">Belongs to the CPA3 antiporters (TC 2.A.63) subunit G family.</text>
</comment>
<dbReference type="Proteomes" id="UP001314903">
    <property type="component" value="Unassembled WGS sequence"/>
</dbReference>
<dbReference type="RefSeq" id="WP_209660959.1">
    <property type="nucleotide sequence ID" value="NZ_JAGGLI010000017.1"/>
</dbReference>
<evidence type="ECO:0000256" key="2">
    <source>
        <dbReference type="ARBA" id="ARBA00008404"/>
    </source>
</evidence>
<keyword evidence="5" id="KW-1185">Reference proteome</keyword>
<reference evidence="4 5" key="1">
    <citation type="submission" date="2021-03" db="EMBL/GenBank/DDBJ databases">
        <title>Genomic Encyclopedia of Type Strains, Phase IV (KMG-IV): sequencing the most valuable type-strain genomes for metagenomic binning, comparative biology and taxonomic classification.</title>
        <authorList>
            <person name="Goeker M."/>
        </authorList>
    </citation>
    <scope>NUCLEOTIDE SEQUENCE [LARGE SCALE GENOMIC DNA]</scope>
    <source>
        <strain evidence="4 5">DSM 27512</strain>
    </source>
</reference>
<keyword evidence="3" id="KW-0812">Transmembrane</keyword>
<dbReference type="PANTHER" id="PTHR34703">
    <property type="entry name" value="ANTIPORTER SUBUNIT MNHG2-RELATED"/>
    <property type="match status" value="1"/>
</dbReference>
<feature type="transmembrane region" description="Helical" evidence="3">
    <location>
        <begin position="66"/>
        <end position="85"/>
    </location>
</feature>
<feature type="transmembrane region" description="Helical" evidence="3">
    <location>
        <begin position="9"/>
        <end position="28"/>
    </location>
</feature>
<evidence type="ECO:0000256" key="3">
    <source>
        <dbReference type="SAM" id="Phobius"/>
    </source>
</evidence>
<accession>A0ABS4KJD2</accession>
<organism evidence="4 5">
    <name type="scientific">Acetoanaerobium pronyense</name>
    <dbReference type="NCBI Taxonomy" id="1482736"/>
    <lineage>
        <taxon>Bacteria</taxon>
        <taxon>Bacillati</taxon>
        <taxon>Bacillota</taxon>
        <taxon>Clostridia</taxon>
        <taxon>Peptostreptococcales</taxon>
        <taxon>Filifactoraceae</taxon>
        <taxon>Acetoanaerobium</taxon>
    </lineage>
</organism>
<dbReference type="Pfam" id="PF03334">
    <property type="entry name" value="PhaG_MnhG_YufB"/>
    <property type="match status" value="1"/>
</dbReference>
<keyword evidence="3" id="KW-0472">Membrane</keyword>
<evidence type="ECO:0000313" key="5">
    <source>
        <dbReference type="Proteomes" id="UP001314903"/>
    </source>
</evidence>
<dbReference type="EMBL" id="JAGGLI010000017">
    <property type="protein sequence ID" value="MBP2027898.1"/>
    <property type="molecule type" value="Genomic_DNA"/>
</dbReference>
<comment type="subcellular location">
    <subcellularLocation>
        <location evidence="1">Membrane</location>
        <topology evidence="1">Multi-pass membrane protein</topology>
    </subcellularLocation>
</comment>
<comment type="caution">
    <text evidence="4">The sequence shown here is derived from an EMBL/GenBank/DDBJ whole genome shotgun (WGS) entry which is preliminary data.</text>
</comment>
<gene>
    <name evidence="4" type="ORF">J2Z35_001696</name>
</gene>
<dbReference type="PANTHER" id="PTHR34703:SF1">
    <property type="entry name" value="ANTIPORTER SUBUNIT MNHG2-RELATED"/>
    <property type="match status" value="1"/>
</dbReference>
<proteinExistence type="inferred from homology"/>
<feature type="transmembrane region" description="Helical" evidence="3">
    <location>
        <begin position="40"/>
        <end position="59"/>
    </location>
</feature>
<evidence type="ECO:0000256" key="1">
    <source>
        <dbReference type="ARBA" id="ARBA00004141"/>
    </source>
</evidence>
<protein>
    <submittedName>
        <fullName evidence="4">Multicomponent Na+:H+ antiporter subunit G</fullName>
    </submittedName>
</protein>
<evidence type="ECO:0000313" key="4">
    <source>
        <dbReference type="EMBL" id="MBP2027898.1"/>
    </source>
</evidence>
<sequence length="102" mass="11266">MILNYVSSILLFIAMAYIGFGLIGIFRYEDVYSKLLTSSQIDTVAAITTIIALILRAGFSTMTIKLILILAFVLTTGPVSNHIIAKSAYYRGYNPNKAVNKR</sequence>
<name>A0ABS4KJD2_9FIRM</name>
<dbReference type="InterPro" id="IPR005133">
    <property type="entry name" value="PhaG_MnhG_YufB"/>
</dbReference>